<name>A0A445BAJ6_ARAHY</name>
<proteinExistence type="predicted"/>
<accession>A0A445BAJ6</accession>
<dbReference type="EMBL" id="SDMP01000010">
    <property type="protein sequence ID" value="RYR35684.1"/>
    <property type="molecule type" value="Genomic_DNA"/>
</dbReference>
<organism evidence="1 2">
    <name type="scientific">Arachis hypogaea</name>
    <name type="common">Peanut</name>
    <dbReference type="NCBI Taxonomy" id="3818"/>
    <lineage>
        <taxon>Eukaryota</taxon>
        <taxon>Viridiplantae</taxon>
        <taxon>Streptophyta</taxon>
        <taxon>Embryophyta</taxon>
        <taxon>Tracheophyta</taxon>
        <taxon>Spermatophyta</taxon>
        <taxon>Magnoliopsida</taxon>
        <taxon>eudicotyledons</taxon>
        <taxon>Gunneridae</taxon>
        <taxon>Pentapetalae</taxon>
        <taxon>rosids</taxon>
        <taxon>fabids</taxon>
        <taxon>Fabales</taxon>
        <taxon>Fabaceae</taxon>
        <taxon>Papilionoideae</taxon>
        <taxon>50 kb inversion clade</taxon>
        <taxon>dalbergioids sensu lato</taxon>
        <taxon>Dalbergieae</taxon>
        <taxon>Pterocarpus clade</taxon>
        <taxon>Arachis</taxon>
    </lineage>
</organism>
<protein>
    <submittedName>
        <fullName evidence="1">Uncharacterized protein</fullName>
    </submittedName>
</protein>
<sequence>MLLSLQFAKDAIIYYMLLNGVAGAWKEGVWQGQAVDLFNFYVHNILDQQPFIAPKAMTLFWKFFSFRLVYVSNTLCEERGEGEFSRSIIQKVESEVTPSFVPYGLSPTRLSVKEYGKMKKKQMKPINIFGHGKKFGRTKELTKPEEVTEKQPFQLPDFIAGT</sequence>
<comment type="caution">
    <text evidence="1">The sequence shown here is derived from an EMBL/GenBank/DDBJ whole genome shotgun (WGS) entry which is preliminary data.</text>
</comment>
<evidence type="ECO:0000313" key="1">
    <source>
        <dbReference type="EMBL" id="RYR35684.1"/>
    </source>
</evidence>
<dbReference type="Proteomes" id="UP000289738">
    <property type="component" value="Chromosome A10"/>
</dbReference>
<gene>
    <name evidence="1" type="ORF">Ahy_A10g050813</name>
</gene>
<reference evidence="1 2" key="1">
    <citation type="submission" date="2019-01" db="EMBL/GenBank/DDBJ databases">
        <title>Sequencing of cultivated peanut Arachis hypogaea provides insights into genome evolution and oil improvement.</title>
        <authorList>
            <person name="Chen X."/>
        </authorList>
    </citation>
    <scope>NUCLEOTIDE SEQUENCE [LARGE SCALE GENOMIC DNA]</scope>
    <source>
        <strain evidence="2">cv. Fuhuasheng</strain>
        <tissue evidence="1">Leaves</tissue>
    </source>
</reference>
<keyword evidence="2" id="KW-1185">Reference proteome</keyword>
<dbReference type="AlphaFoldDB" id="A0A445BAJ6"/>
<evidence type="ECO:0000313" key="2">
    <source>
        <dbReference type="Proteomes" id="UP000289738"/>
    </source>
</evidence>